<dbReference type="RefSeq" id="WP_035312853.1">
    <property type="nucleotide sequence ID" value="NZ_AODH01000002.1"/>
</dbReference>
<keyword evidence="1" id="KW-1133">Transmembrane helix</keyword>
<organism evidence="2 3">
    <name type="scientific">Brochothrix campestris FSL F6-1037</name>
    <dbReference type="NCBI Taxonomy" id="1265861"/>
    <lineage>
        <taxon>Bacteria</taxon>
        <taxon>Bacillati</taxon>
        <taxon>Bacillota</taxon>
        <taxon>Bacilli</taxon>
        <taxon>Bacillales</taxon>
        <taxon>Listeriaceae</taxon>
        <taxon>Brochothrix</taxon>
    </lineage>
</organism>
<protein>
    <recommendedName>
        <fullName evidence="4">MFS transporter</fullName>
    </recommendedName>
</protein>
<dbReference type="Proteomes" id="UP000019243">
    <property type="component" value="Unassembled WGS sequence"/>
</dbReference>
<reference evidence="2 3" key="1">
    <citation type="submission" date="2012-12" db="EMBL/GenBank/DDBJ databases">
        <title>Novel taxa of Listeriaceae from agricultural environments in the United States.</title>
        <authorList>
            <person name="den Bakker H.C."/>
            <person name="Allred A."/>
            <person name="Warchocki S."/>
            <person name="Wright E.M."/>
            <person name="Burrell A."/>
            <person name="Nightingale K.K."/>
            <person name="Kephart D."/>
            <person name="Wiedmann M."/>
        </authorList>
    </citation>
    <scope>NUCLEOTIDE SEQUENCE [LARGE SCALE GENOMIC DNA]</scope>
    <source>
        <strain evidence="2 3">FSL F6-1037</strain>
    </source>
</reference>
<keyword evidence="1" id="KW-0472">Membrane</keyword>
<dbReference type="AlphaFoldDB" id="W7CYR9"/>
<dbReference type="EMBL" id="AODH01000002">
    <property type="protein sequence ID" value="EUJ42102.1"/>
    <property type="molecule type" value="Genomic_DNA"/>
</dbReference>
<dbReference type="OrthoDB" id="2287060at2"/>
<gene>
    <name evidence="2" type="ORF">BCAMP_00690</name>
</gene>
<evidence type="ECO:0008006" key="4">
    <source>
        <dbReference type="Google" id="ProtNLM"/>
    </source>
</evidence>
<keyword evidence="3" id="KW-1185">Reference proteome</keyword>
<evidence type="ECO:0000313" key="2">
    <source>
        <dbReference type="EMBL" id="EUJ42102.1"/>
    </source>
</evidence>
<accession>W7CYR9</accession>
<feature type="transmembrane region" description="Helical" evidence="1">
    <location>
        <begin position="46"/>
        <end position="71"/>
    </location>
</feature>
<evidence type="ECO:0000256" key="1">
    <source>
        <dbReference type="SAM" id="Phobius"/>
    </source>
</evidence>
<comment type="caution">
    <text evidence="2">The sequence shown here is derived from an EMBL/GenBank/DDBJ whole genome shotgun (WGS) entry which is preliminary data.</text>
</comment>
<sequence length="74" mass="8174">MKRYVMMLRNRSFASLFIAMNLNTISQTFANVSIVWLLYHATNEPLLVALSGGVMMIPALISGTLLGGLIYPVK</sequence>
<keyword evidence="1" id="KW-0812">Transmembrane</keyword>
<proteinExistence type="predicted"/>
<name>W7CYR9_9LIST</name>
<evidence type="ECO:0000313" key="3">
    <source>
        <dbReference type="Proteomes" id="UP000019243"/>
    </source>
</evidence>